<dbReference type="Proteomes" id="UP000183810">
    <property type="component" value="Chromosome"/>
</dbReference>
<reference evidence="1" key="1">
    <citation type="submission" date="2016-11" db="EMBL/GenBank/DDBJ databases">
        <authorList>
            <person name="Jaros S."/>
            <person name="Januszkiewicz K."/>
            <person name="Wedrychowicz H."/>
        </authorList>
    </citation>
    <scope>NUCLEOTIDE SEQUENCE [LARGE SCALE GENOMIC DNA]</scope>
    <source>
        <strain evidence="1">Y48</strain>
    </source>
</reference>
<dbReference type="KEGG" id="nsl:BOX37_26740"/>
<name>A0A1J0VYB8_9NOCA</name>
<keyword evidence="2" id="KW-1185">Reference proteome</keyword>
<gene>
    <name evidence="1" type="ORF">BOX37_26740</name>
</gene>
<evidence type="ECO:0000313" key="1">
    <source>
        <dbReference type="EMBL" id="APE36935.1"/>
    </source>
</evidence>
<evidence type="ECO:0000313" key="2">
    <source>
        <dbReference type="Proteomes" id="UP000183810"/>
    </source>
</evidence>
<sequence>MVASGRGNSPPIIPNSMFSAREASAPCSSARVYPQARIRELAHAIVGDRTFADFAIGPKTTSLHPHLIDSSLFIPVYSAKHGNLLLPRDLPKLGLSDLPVADALAAATRIPGALPAAEGLDDIFE</sequence>
<dbReference type="RefSeq" id="WP_071930120.1">
    <property type="nucleotide sequence ID" value="NZ_CP018082.1"/>
</dbReference>
<proteinExistence type="predicted"/>
<dbReference type="OrthoDB" id="4525204at2"/>
<organism evidence="1 2">
    <name type="scientific">Nocardia mangyaensis</name>
    <dbReference type="NCBI Taxonomy" id="2213200"/>
    <lineage>
        <taxon>Bacteria</taxon>
        <taxon>Bacillati</taxon>
        <taxon>Actinomycetota</taxon>
        <taxon>Actinomycetes</taxon>
        <taxon>Mycobacteriales</taxon>
        <taxon>Nocardiaceae</taxon>
        <taxon>Nocardia</taxon>
    </lineage>
</organism>
<accession>A0A1J0VYB8</accession>
<protein>
    <submittedName>
        <fullName evidence="1">Uncharacterized protein</fullName>
    </submittedName>
</protein>
<dbReference type="AlphaFoldDB" id="A0A1J0VYB8"/>
<dbReference type="EMBL" id="CP018082">
    <property type="protein sequence ID" value="APE36935.1"/>
    <property type="molecule type" value="Genomic_DNA"/>
</dbReference>